<gene>
    <name evidence="1" type="ORF">UFOPK2809_00788</name>
    <name evidence="2" type="ORF">UFOPK4092_01061</name>
</gene>
<evidence type="ECO:0000313" key="2">
    <source>
        <dbReference type="EMBL" id="CAB5023242.1"/>
    </source>
</evidence>
<protein>
    <submittedName>
        <fullName evidence="2">Unannotated protein</fullName>
    </submittedName>
</protein>
<accession>A0A6J7R497</accession>
<sequence length="29" mass="3015">MNAPHPLTISLGEVIVNRDDVNALAGKGI</sequence>
<proteinExistence type="predicted"/>
<evidence type="ECO:0000313" key="1">
    <source>
        <dbReference type="EMBL" id="CAB4748760.1"/>
    </source>
</evidence>
<name>A0A6J7R497_9ZZZZ</name>
<dbReference type="EMBL" id="CAEZZA010000092">
    <property type="protein sequence ID" value="CAB4748760.1"/>
    <property type="molecule type" value="Genomic_DNA"/>
</dbReference>
<reference evidence="2" key="1">
    <citation type="submission" date="2020-05" db="EMBL/GenBank/DDBJ databases">
        <authorList>
            <person name="Chiriac C."/>
            <person name="Salcher M."/>
            <person name="Ghai R."/>
            <person name="Kavagutti S V."/>
        </authorList>
    </citation>
    <scope>NUCLEOTIDE SEQUENCE</scope>
</reference>
<dbReference type="EMBL" id="CAFBPJ010000128">
    <property type="protein sequence ID" value="CAB5023242.1"/>
    <property type="molecule type" value="Genomic_DNA"/>
</dbReference>
<dbReference type="AlphaFoldDB" id="A0A6J7R497"/>
<organism evidence="2">
    <name type="scientific">freshwater metagenome</name>
    <dbReference type="NCBI Taxonomy" id="449393"/>
    <lineage>
        <taxon>unclassified sequences</taxon>
        <taxon>metagenomes</taxon>
        <taxon>ecological metagenomes</taxon>
    </lineage>
</organism>